<dbReference type="InterPro" id="IPR050462">
    <property type="entry name" value="Retroviral_Gag-Pol_poly"/>
</dbReference>
<dbReference type="Gene3D" id="4.10.60.10">
    <property type="entry name" value="Zinc finger, CCHC-type"/>
    <property type="match status" value="1"/>
</dbReference>
<gene>
    <name evidence="4" type="ORF">llap_12866</name>
</gene>
<evidence type="ECO:0000313" key="4">
    <source>
        <dbReference type="EMBL" id="PKU36827.1"/>
    </source>
</evidence>
<dbReference type="Pfam" id="PF00098">
    <property type="entry name" value="zf-CCHC"/>
    <property type="match status" value="1"/>
</dbReference>
<organism evidence="4 5">
    <name type="scientific">Limosa lapponica baueri</name>
    <dbReference type="NCBI Taxonomy" id="1758121"/>
    <lineage>
        <taxon>Eukaryota</taxon>
        <taxon>Metazoa</taxon>
        <taxon>Chordata</taxon>
        <taxon>Craniata</taxon>
        <taxon>Vertebrata</taxon>
        <taxon>Euteleostomi</taxon>
        <taxon>Archelosauria</taxon>
        <taxon>Archosauria</taxon>
        <taxon>Dinosauria</taxon>
        <taxon>Saurischia</taxon>
        <taxon>Theropoda</taxon>
        <taxon>Coelurosauria</taxon>
        <taxon>Aves</taxon>
        <taxon>Neognathae</taxon>
        <taxon>Neoaves</taxon>
        <taxon>Charadriiformes</taxon>
        <taxon>Scolopacidae</taxon>
        <taxon>Limosa</taxon>
    </lineage>
</organism>
<evidence type="ECO:0000256" key="2">
    <source>
        <dbReference type="SAM" id="MobiDB-lite"/>
    </source>
</evidence>
<protein>
    <recommendedName>
        <fullName evidence="3">CCHC-type domain-containing protein</fullName>
    </recommendedName>
</protein>
<dbReference type="GO" id="GO:0019068">
    <property type="term" value="P:virion assembly"/>
    <property type="evidence" value="ECO:0007669"/>
    <property type="project" value="InterPro"/>
</dbReference>
<dbReference type="EMBL" id="KZ507441">
    <property type="protein sequence ID" value="PKU36827.1"/>
    <property type="molecule type" value="Genomic_DNA"/>
</dbReference>
<keyword evidence="1" id="KW-0479">Metal-binding</keyword>
<feature type="compositionally biased region" description="Acidic residues" evidence="2">
    <location>
        <begin position="42"/>
        <end position="54"/>
    </location>
</feature>
<dbReference type="PANTHER" id="PTHR33166">
    <property type="entry name" value="GAG_P30 DOMAIN-CONTAINING PROTEIN"/>
    <property type="match status" value="1"/>
</dbReference>
<proteinExistence type="predicted"/>
<dbReference type="Pfam" id="PF02093">
    <property type="entry name" value="Gag_p30"/>
    <property type="match status" value="1"/>
</dbReference>
<dbReference type="SUPFAM" id="SSF47943">
    <property type="entry name" value="Retrovirus capsid protein, N-terminal core domain"/>
    <property type="match status" value="1"/>
</dbReference>
<sequence>MSKDLGESQGKEEEEKWDPLDHLPSPYNPYGEPNALPLRETDGEEGNSDQEEENTVAGPHTPLIQEVQRARTTKLERLKKDVQNYPLPSSRKTPKFVTERAMFPLREVPMQGAPGGVGFVNVPLTSTEVWEFKKEMRKMLEDPLGLSEQLDQFLGPNIYTWDEMQSILGTLFTPEERQMIRTAGIRIWERDNPPNAQGGIPGDEKLPIVRPNWDQNNVEGRNNMSNYRKLVIRGIKEAVPKGQNFEKAFENKQHKDESPTAWLQRLRRSMQQYSGIDPESEAGQELLKVNFVTKAWPDIKKKLEKLEDWHNRGLNDLLQEAQKVYVRRDDEKQKAKTKLMVATVEQIVKRQPEEKGRGRPVIRGRGAECGRGRGNFVTPQRGERGPASWQTGPKRRFYCGKEGHFKRECPIRQREVKVFQMMVSGDYLQD</sequence>
<keyword evidence="5" id="KW-1185">Reference proteome</keyword>
<keyword evidence="1" id="KW-0863">Zinc-finger</keyword>
<dbReference type="SUPFAM" id="SSF57756">
    <property type="entry name" value="Retrovirus zinc finger-like domains"/>
    <property type="match status" value="1"/>
</dbReference>
<dbReference type="InterPro" id="IPR008919">
    <property type="entry name" value="Retrov_capsid_N"/>
</dbReference>
<reference evidence="5" key="2">
    <citation type="submission" date="2017-12" db="EMBL/GenBank/DDBJ databases">
        <title>Genome sequence of the Bar-tailed Godwit (Limosa lapponica baueri).</title>
        <authorList>
            <person name="Lima N.C.B."/>
            <person name="Parody-Merino A.M."/>
            <person name="Battley P.F."/>
            <person name="Fidler A.E."/>
            <person name="Prosdocimi F."/>
        </authorList>
    </citation>
    <scope>NUCLEOTIDE SEQUENCE [LARGE SCALE GENOMIC DNA]</scope>
</reference>
<dbReference type="GO" id="GO:0008270">
    <property type="term" value="F:zinc ion binding"/>
    <property type="evidence" value="ECO:0007669"/>
    <property type="project" value="UniProtKB-KW"/>
</dbReference>
<name>A0A2I0TSS7_LIMLA</name>
<dbReference type="InterPro" id="IPR001878">
    <property type="entry name" value="Znf_CCHC"/>
</dbReference>
<dbReference type="OrthoDB" id="9049599at2759"/>
<evidence type="ECO:0000313" key="5">
    <source>
        <dbReference type="Proteomes" id="UP000233556"/>
    </source>
</evidence>
<feature type="region of interest" description="Disordered" evidence="2">
    <location>
        <begin position="1"/>
        <end position="65"/>
    </location>
</feature>
<feature type="domain" description="CCHC-type" evidence="3">
    <location>
        <begin position="397"/>
        <end position="410"/>
    </location>
</feature>
<evidence type="ECO:0000256" key="1">
    <source>
        <dbReference type="PROSITE-ProRule" id="PRU00047"/>
    </source>
</evidence>
<accession>A0A2I0TSS7</accession>
<dbReference type="Gene3D" id="1.10.375.10">
    <property type="entry name" value="Human Immunodeficiency Virus Type 1 Capsid Protein"/>
    <property type="match status" value="1"/>
</dbReference>
<dbReference type="InterPro" id="IPR036875">
    <property type="entry name" value="Znf_CCHC_sf"/>
</dbReference>
<dbReference type="GO" id="GO:0003676">
    <property type="term" value="F:nucleic acid binding"/>
    <property type="evidence" value="ECO:0007669"/>
    <property type="project" value="InterPro"/>
</dbReference>
<dbReference type="PROSITE" id="PS50158">
    <property type="entry name" value="ZF_CCHC"/>
    <property type="match status" value="1"/>
</dbReference>
<keyword evidence="1" id="KW-0862">Zinc</keyword>
<feature type="compositionally biased region" description="Basic and acidic residues" evidence="2">
    <location>
        <begin position="1"/>
        <end position="21"/>
    </location>
</feature>
<dbReference type="Proteomes" id="UP000233556">
    <property type="component" value="Unassembled WGS sequence"/>
</dbReference>
<dbReference type="InterPro" id="IPR003036">
    <property type="entry name" value="Gag_P30"/>
</dbReference>
<dbReference type="AlphaFoldDB" id="A0A2I0TSS7"/>
<evidence type="ECO:0000259" key="3">
    <source>
        <dbReference type="PROSITE" id="PS50158"/>
    </source>
</evidence>
<feature type="region of interest" description="Disordered" evidence="2">
    <location>
        <begin position="352"/>
        <end position="389"/>
    </location>
</feature>
<reference evidence="5" key="1">
    <citation type="submission" date="2017-11" db="EMBL/GenBank/DDBJ databases">
        <authorList>
            <person name="Lima N.C."/>
            <person name="Parody-Merino A.M."/>
            <person name="Battley P.F."/>
            <person name="Fidler A.E."/>
            <person name="Prosdocimi F."/>
        </authorList>
    </citation>
    <scope>NUCLEOTIDE SEQUENCE [LARGE SCALE GENOMIC DNA]</scope>
</reference>